<evidence type="ECO:0000256" key="1">
    <source>
        <dbReference type="SAM" id="Phobius"/>
    </source>
</evidence>
<dbReference type="EMBL" id="CAEZUB010000021">
    <property type="protein sequence ID" value="CAB4586205.1"/>
    <property type="molecule type" value="Genomic_DNA"/>
</dbReference>
<feature type="transmembrane region" description="Helical" evidence="1">
    <location>
        <begin position="110"/>
        <end position="128"/>
    </location>
</feature>
<dbReference type="Pfam" id="PF00892">
    <property type="entry name" value="EamA"/>
    <property type="match status" value="2"/>
</dbReference>
<gene>
    <name evidence="3" type="ORF">UFOPK1775_00329</name>
</gene>
<feature type="transmembrane region" description="Helical" evidence="1">
    <location>
        <begin position="279"/>
        <end position="296"/>
    </location>
</feature>
<keyword evidence="1" id="KW-0812">Transmembrane</keyword>
<dbReference type="GO" id="GO:0016020">
    <property type="term" value="C:membrane"/>
    <property type="evidence" value="ECO:0007669"/>
    <property type="project" value="InterPro"/>
</dbReference>
<feature type="transmembrane region" description="Helical" evidence="1">
    <location>
        <begin position="225"/>
        <end position="244"/>
    </location>
</feature>
<feature type="transmembrane region" description="Helical" evidence="1">
    <location>
        <begin position="81"/>
        <end position="103"/>
    </location>
</feature>
<feature type="transmembrane region" description="Helical" evidence="1">
    <location>
        <begin position="166"/>
        <end position="185"/>
    </location>
</feature>
<feature type="transmembrane region" description="Helical" evidence="1">
    <location>
        <begin position="134"/>
        <end position="154"/>
    </location>
</feature>
<evidence type="ECO:0000313" key="3">
    <source>
        <dbReference type="EMBL" id="CAB4586205.1"/>
    </source>
</evidence>
<feature type="transmembrane region" description="Helical" evidence="1">
    <location>
        <begin position="45"/>
        <end position="69"/>
    </location>
</feature>
<reference evidence="3" key="1">
    <citation type="submission" date="2020-05" db="EMBL/GenBank/DDBJ databases">
        <authorList>
            <person name="Chiriac C."/>
            <person name="Salcher M."/>
            <person name="Ghai R."/>
            <person name="Kavagutti S V."/>
        </authorList>
    </citation>
    <scope>NUCLEOTIDE SEQUENCE</scope>
</reference>
<proteinExistence type="predicted"/>
<name>A0A6J6FFP7_9ZZZZ</name>
<dbReference type="PANTHER" id="PTHR22911">
    <property type="entry name" value="ACYL-MALONYL CONDENSING ENZYME-RELATED"/>
    <property type="match status" value="1"/>
</dbReference>
<feature type="transmembrane region" description="Helical" evidence="1">
    <location>
        <begin position="191"/>
        <end position="213"/>
    </location>
</feature>
<accession>A0A6J6FFP7</accession>
<feature type="domain" description="EamA" evidence="2">
    <location>
        <begin position="19"/>
        <end position="153"/>
    </location>
</feature>
<feature type="transmembrane region" description="Helical" evidence="1">
    <location>
        <begin position="250"/>
        <end position="272"/>
    </location>
</feature>
<feature type="transmembrane region" description="Helical" evidence="1">
    <location>
        <begin position="12"/>
        <end position="33"/>
    </location>
</feature>
<keyword evidence="1" id="KW-1133">Transmembrane helix</keyword>
<dbReference type="AlphaFoldDB" id="A0A6J6FFP7"/>
<dbReference type="PANTHER" id="PTHR22911:SF137">
    <property type="entry name" value="SOLUTE CARRIER FAMILY 35 MEMBER G2-RELATED"/>
    <property type="match status" value="1"/>
</dbReference>
<dbReference type="InterPro" id="IPR000620">
    <property type="entry name" value="EamA_dom"/>
</dbReference>
<dbReference type="SUPFAM" id="SSF103481">
    <property type="entry name" value="Multidrug resistance efflux transporter EmrE"/>
    <property type="match status" value="2"/>
</dbReference>
<protein>
    <submittedName>
        <fullName evidence="3">Unannotated protein</fullName>
    </submittedName>
</protein>
<dbReference type="InterPro" id="IPR037185">
    <property type="entry name" value="EmrE-like"/>
</dbReference>
<organism evidence="3">
    <name type="scientific">freshwater metagenome</name>
    <dbReference type="NCBI Taxonomy" id="449393"/>
    <lineage>
        <taxon>unclassified sequences</taxon>
        <taxon>metagenomes</taxon>
        <taxon>ecological metagenomes</taxon>
    </lineage>
</organism>
<keyword evidence="1" id="KW-0472">Membrane</keyword>
<evidence type="ECO:0000259" key="2">
    <source>
        <dbReference type="Pfam" id="PF00892"/>
    </source>
</evidence>
<sequence length="297" mass="30697">MCFKWEAGRGAVVALLAMATLLALFSSLLWGTADYHGGKLSKTHPAIAVLGVTQAIGLIFGIALAIVSGEFTSSAFGADGYFFPGALAGILGYCGLICLYAGLSTGRMGVVSPISGLSALIPVAYAYFVKGDRLSLILSIGAALAIIGAFLASGPEMSQGLPIKPLILALGAAGGFGTALVFMAIGSQGSALMTMVMMRATTFFVSLAIFAKYRTLGGLTFKQSPILIFIGCADFLANLLLGIATTKGNLTLSMVLGALYPIFTALLAFKFLHERLHRIQYLGIFAAVAGVAIISAF</sequence>
<feature type="domain" description="EamA" evidence="2">
    <location>
        <begin position="166"/>
        <end position="295"/>
    </location>
</feature>